<dbReference type="Proteomes" id="UP000076532">
    <property type="component" value="Unassembled WGS sequence"/>
</dbReference>
<accession>A0A166F894</accession>
<name>A0A166F894_9AGAM</name>
<evidence type="ECO:0000313" key="2">
    <source>
        <dbReference type="Proteomes" id="UP000076532"/>
    </source>
</evidence>
<organism evidence="1 2">
    <name type="scientific">Athelia psychrophila</name>
    <dbReference type="NCBI Taxonomy" id="1759441"/>
    <lineage>
        <taxon>Eukaryota</taxon>
        <taxon>Fungi</taxon>
        <taxon>Dikarya</taxon>
        <taxon>Basidiomycota</taxon>
        <taxon>Agaricomycotina</taxon>
        <taxon>Agaricomycetes</taxon>
        <taxon>Agaricomycetidae</taxon>
        <taxon>Atheliales</taxon>
        <taxon>Atheliaceae</taxon>
        <taxon>Athelia</taxon>
    </lineage>
</organism>
<evidence type="ECO:0000313" key="1">
    <source>
        <dbReference type="EMBL" id="KZP16538.1"/>
    </source>
</evidence>
<protein>
    <submittedName>
        <fullName evidence="1">Uncharacterized protein</fullName>
    </submittedName>
</protein>
<gene>
    <name evidence="1" type="ORF">FIBSPDRAFT_58514</name>
</gene>
<sequence length="222" mass="25427">MQSLRGVLCLKISGMPCSHSAHKVRVVLLSLTITNTSKADIQKAIIDSRFVEILLYNARKGSMWGLEVASHLLQSDFLQIDEFRMKLMDGGLVAILNDIAHFGSLFVLTHLPVILSCTGEYDDMREAILASQIIFWLTTRMRYVSISSVVFKDKHFHDKINAKFEECDFDRDKLGHVSLSLSKIFRIGHEDVRMIRSFLFMMATQPRGFMRMRKYGASDDWS</sequence>
<reference evidence="1 2" key="1">
    <citation type="journal article" date="2016" name="Mol. Biol. Evol.">
        <title>Comparative Genomics of Early-Diverging Mushroom-Forming Fungi Provides Insights into the Origins of Lignocellulose Decay Capabilities.</title>
        <authorList>
            <person name="Nagy L.G."/>
            <person name="Riley R."/>
            <person name="Tritt A."/>
            <person name="Adam C."/>
            <person name="Daum C."/>
            <person name="Floudas D."/>
            <person name="Sun H."/>
            <person name="Yadav J.S."/>
            <person name="Pangilinan J."/>
            <person name="Larsson K.H."/>
            <person name="Matsuura K."/>
            <person name="Barry K."/>
            <person name="Labutti K."/>
            <person name="Kuo R."/>
            <person name="Ohm R.A."/>
            <person name="Bhattacharya S.S."/>
            <person name="Shirouzu T."/>
            <person name="Yoshinaga Y."/>
            <person name="Martin F.M."/>
            <person name="Grigoriev I.V."/>
            <person name="Hibbett D.S."/>
        </authorList>
    </citation>
    <scope>NUCLEOTIDE SEQUENCE [LARGE SCALE GENOMIC DNA]</scope>
    <source>
        <strain evidence="1 2">CBS 109695</strain>
    </source>
</reference>
<keyword evidence="2" id="KW-1185">Reference proteome</keyword>
<dbReference type="EMBL" id="KV417592">
    <property type="protein sequence ID" value="KZP16538.1"/>
    <property type="molecule type" value="Genomic_DNA"/>
</dbReference>
<dbReference type="AlphaFoldDB" id="A0A166F894"/>
<proteinExistence type="predicted"/>